<dbReference type="RefSeq" id="WP_120118187.1">
    <property type="nucleotide sequence ID" value="NZ_DAMDJW010000005.1"/>
</dbReference>
<gene>
    <name evidence="1" type="ORF">D5F11_009385</name>
</gene>
<accession>A0A429X916</accession>
<dbReference type="EMBL" id="QYTW02000007">
    <property type="protein sequence ID" value="RST59917.1"/>
    <property type="molecule type" value="Genomic_DNA"/>
</dbReference>
<dbReference type="OrthoDB" id="1494005at2"/>
<dbReference type="Proteomes" id="UP000287296">
    <property type="component" value="Unassembled WGS sequence"/>
</dbReference>
<evidence type="ECO:0000313" key="1">
    <source>
        <dbReference type="EMBL" id="RST59917.1"/>
    </source>
</evidence>
<reference evidence="1 2" key="1">
    <citation type="submission" date="2018-12" db="EMBL/GenBank/DDBJ databases">
        <authorList>
            <person name="Sun L."/>
            <person name="Chen Z."/>
        </authorList>
    </citation>
    <scope>NUCLEOTIDE SEQUENCE [LARGE SCALE GENOMIC DNA]</scope>
    <source>
        <strain evidence="1 2">LMG 29736</strain>
    </source>
</reference>
<protein>
    <submittedName>
        <fullName evidence="1">Uncharacterized protein</fullName>
    </submittedName>
</protein>
<name>A0A429X916_SIMTE</name>
<sequence>MDWIEIKDSKDIENLLDKFGGFHDSCLKELFMWTESYVDENLSMGMSTELDTNVRILFQRQYHEPSAIEILFEGVTQFHVVPSPINYDSIIYEAKLIMYEGLFYWTDDNDFEPEDYTLGTNSWISAKSVKWREASSWMGKQNRYGVIKEG</sequence>
<organism evidence="1 2">
    <name type="scientific">Siminovitchia terrae</name>
    <name type="common">Bacillus terrae</name>
    <dbReference type="NCBI Taxonomy" id="1914933"/>
    <lineage>
        <taxon>Bacteria</taxon>
        <taxon>Bacillati</taxon>
        <taxon>Bacillota</taxon>
        <taxon>Bacilli</taxon>
        <taxon>Bacillales</taxon>
        <taxon>Bacillaceae</taxon>
        <taxon>Siminovitchia</taxon>
    </lineage>
</organism>
<comment type="caution">
    <text evidence="1">The sequence shown here is derived from an EMBL/GenBank/DDBJ whole genome shotgun (WGS) entry which is preliminary data.</text>
</comment>
<proteinExistence type="predicted"/>
<evidence type="ECO:0000313" key="2">
    <source>
        <dbReference type="Proteomes" id="UP000287296"/>
    </source>
</evidence>
<dbReference type="AlphaFoldDB" id="A0A429X916"/>